<dbReference type="EMBL" id="AM473827">
    <property type="protein sequence ID" value="CAN66098.1"/>
    <property type="molecule type" value="Genomic_DNA"/>
</dbReference>
<gene>
    <name evidence="1" type="ORF">VITISV_009518</name>
</gene>
<dbReference type="AlphaFoldDB" id="A5BWN4"/>
<accession>A5BWN4</accession>
<sequence>MTPSDSGFGPRQRRHLIRAQLVSQLIRVQLCSSLRHVSGSFRRNSIALYKKAAKFSQQKADFATLWSDLLAMAVTPLFQLQIVYCLKHWILDFLSFEMSWKCVDIVGYMIVAKVDFFDVWIRGRKEGYRSRVAVDARSTERNVSSLFLQKMFGQQSNHDSLGGRQGSLVGRSGGSLVTSLYRQRGIECSRSFERTRRRPIKRTFDGRGNDCLWKLTRDPARRHAFLEEHKRDPARRHAFLEEHKVADH</sequence>
<organism evidence="1">
    <name type="scientific">Vitis vinifera</name>
    <name type="common">Grape</name>
    <dbReference type="NCBI Taxonomy" id="29760"/>
    <lineage>
        <taxon>Eukaryota</taxon>
        <taxon>Viridiplantae</taxon>
        <taxon>Streptophyta</taxon>
        <taxon>Embryophyta</taxon>
        <taxon>Tracheophyta</taxon>
        <taxon>Spermatophyta</taxon>
        <taxon>Magnoliopsida</taxon>
        <taxon>eudicotyledons</taxon>
        <taxon>Gunneridae</taxon>
        <taxon>Pentapetalae</taxon>
        <taxon>rosids</taxon>
        <taxon>Vitales</taxon>
        <taxon>Vitaceae</taxon>
        <taxon>Viteae</taxon>
        <taxon>Vitis</taxon>
    </lineage>
</organism>
<name>A5BWN4_VITVI</name>
<evidence type="ECO:0000313" key="1">
    <source>
        <dbReference type="EMBL" id="CAN66098.1"/>
    </source>
</evidence>
<proteinExistence type="predicted"/>
<reference evidence="1" key="1">
    <citation type="journal article" date="2007" name="PLoS ONE">
        <title>The first genome sequence of an elite grapevine cultivar (Pinot noir Vitis vinifera L.): coping with a highly heterozygous genome.</title>
        <authorList>
            <person name="Velasco R."/>
            <person name="Zharkikh A."/>
            <person name="Troggio M."/>
            <person name="Cartwright D.A."/>
            <person name="Cestaro A."/>
            <person name="Pruss D."/>
            <person name="Pindo M."/>
            <person name="FitzGerald L.M."/>
            <person name="Vezzulli S."/>
            <person name="Reid J."/>
            <person name="Malacarne G."/>
            <person name="Iliev D."/>
            <person name="Coppola G."/>
            <person name="Wardell B."/>
            <person name="Micheletti D."/>
            <person name="Macalma T."/>
            <person name="Facci M."/>
            <person name="Mitchell J.T."/>
            <person name="Perazzolli M."/>
            <person name="Eldredge G."/>
            <person name="Gatto P."/>
            <person name="Oyzerski R."/>
            <person name="Moretto M."/>
            <person name="Gutin N."/>
            <person name="Stefanini M."/>
            <person name="Chen Y."/>
            <person name="Segala C."/>
            <person name="Davenport C."/>
            <person name="Dematte L."/>
            <person name="Mraz A."/>
            <person name="Battilana J."/>
            <person name="Stormo K."/>
            <person name="Costa F."/>
            <person name="Tao Q."/>
            <person name="Si-Ammour A."/>
            <person name="Harkins T."/>
            <person name="Lackey A."/>
            <person name="Perbost C."/>
            <person name="Taillon B."/>
            <person name="Stella A."/>
            <person name="Solovyev V."/>
            <person name="Fawcett J.A."/>
            <person name="Sterck L."/>
            <person name="Vandepoele K."/>
            <person name="Grando S.M."/>
            <person name="Toppo S."/>
            <person name="Moser C."/>
            <person name="Lanchbury J."/>
            <person name="Bogden R."/>
            <person name="Skolnick M."/>
            <person name="Sgaramella V."/>
            <person name="Bhatnagar S.K."/>
            <person name="Fontana P."/>
            <person name="Gutin A."/>
            <person name="Van de Peer Y."/>
            <person name="Salamini F."/>
            <person name="Viola R."/>
        </authorList>
    </citation>
    <scope>NUCLEOTIDE SEQUENCE</scope>
</reference>
<protein>
    <submittedName>
        <fullName evidence="1">Uncharacterized protein</fullName>
    </submittedName>
</protein>